<keyword evidence="2" id="KW-1185">Reference proteome</keyword>
<dbReference type="EMBL" id="JAJJMA010047424">
    <property type="protein sequence ID" value="MCL7025630.1"/>
    <property type="molecule type" value="Genomic_DNA"/>
</dbReference>
<dbReference type="Proteomes" id="UP001177140">
    <property type="component" value="Unassembled WGS sequence"/>
</dbReference>
<dbReference type="SUPFAM" id="SSF50249">
    <property type="entry name" value="Nucleic acid-binding proteins"/>
    <property type="match status" value="1"/>
</dbReference>
<dbReference type="AlphaFoldDB" id="A0AA41RYT0"/>
<sequence length="109" mass="12430">MPTIKQLIRNTRQPIRNVTKSPALRGCPQRRGTCTRVYVRLEWENPISLSKKGPLLCMKFMVSFGRNPIISTGDEKQLPIGSKWLSIKRGNGMVFKKQKDYAPILAKTD</sequence>
<reference evidence="1" key="1">
    <citation type="submission" date="2022-03" db="EMBL/GenBank/DDBJ databases">
        <title>A functionally conserved STORR gene fusion in Papaver species that diverged 16.8 million years ago.</title>
        <authorList>
            <person name="Catania T."/>
        </authorList>
    </citation>
    <scope>NUCLEOTIDE SEQUENCE</scope>
    <source>
        <strain evidence="1">S-191538</strain>
    </source>
</reference>
<organism evidence="1 2">
    <name type="scientific">Papaver nudicaule</name>
    <name type="common">Iceland poppy</name>
    <dbReference type="NCBI Taxonomy" id="74823"/>
    <lineage>
        <taxon>Eukaryota</taxon>
        <taxon>Viridiplantae</taxon>
        <taxon>Streptophyta</taxon>
        <taxon>Embryophyta</taxon>
        <taxon>Tracheophyta</taxon>
        <taxon>Spermatophyta</taxon>
        <taxon>Magnoliopsida</taxon>
        <taxon>Ranunculales</taxon>
        <taxon>Papaveraceae</taxon>
        <taxon>Papaveroideae</taxon>
        <taxon>Papaver</taxon>
    </lineage>
</organism>
<proteinExistence type="predicted"/>
<name>A0AA41RYT0_PAPNU</name>
<evidence type="ECO:0000313" key="2">
    <source>
        <dbReference type="Proteomes" id="UP001177140"/>
    </source>
</evidence>
<evidence type="ECO:0008006" key="3">
    <source>
        <dbReference type="Google" id="ProtNLM"/>
    </source>
</evidence>
<protein>
    <recommendedName>
        <fullName evidence="3">Ribosomal protein S12</fullName>
    </recommendedName>
</protein>
<accession>A0AA41RYT0</accession>
<evidence type="ECO:0000313" key="1">
    <source>
        <dbReference type="EMBL" id="MCL7025630.1"/>
    </source>
</evidence>
<gene>
    <name evidence="1" type="ORF">MKW94_024085</name>
</gene>
<dbReference type="InterPro" id="IPR012340">
    <property type="entry name" value="NA-bd_OB-fold"/>
</dbReference>
<dbReference type="Gene3D" id="2.40.50.140">
    <property type="entry name" value="Nucleic acid-binding proteins"/>
    <property type="match status" value="1"/>
</dbReference>
<comment type="caution">
    <text evidence="1">The sequence shown here is derived from an EMBL/GenBank/DDBJ whole genome shotgun (WGS) entry which is preliminary data.</text>
</comment>